<gene>
    <name evidence="8" type="ORF">ACFONP_03225</name>
</gene>
<keyword evidence="9" id="KW-1185">Reference proteome</keyword>
<dbReference type="InterPro" id="IPR036869">
    <property type="entry name" value="J_dom_sf"/>
</dbReference>
<dbReference type="Proteomes" id="UP001595607">
    <property type="component" value="Unassembled WGS sequence"/>
</dbReference>
<dbReference type="PANTHER" id="PTHR12763">
    <property type="match status" value="1"/>
</dbReference>
<reference evidence="9" key="1">
    <citation type="journal article" date="2019" name="Int. J. Syst. Evol. Microbiol.">
        <title>The Global Catalogue of Microorganisms (GCM) 10K type strain sequencing project: providing services to taxonomists for standard genome sequencing and annotation.</title>
        <authorList>
            <consortium name="The Broad Institute Genomics Platform"/>
            <consortium name="The Broad Institute Genome Sequencing Center for Infectious Disease"/>
            <person name="Wu L."/>
            <person name="Ma J."/>
        </authorList>
    </citation>
    <scope>NUCLEOTIDE SEQUENCE [LARGE SCALE GENOMIC DNA]</scope>
    <source>
        <strain evidence="9">KCTC 22245</strain>
    </source>
</reference>
<evidence type="ECO:0000256" key="5">
    <source>
        <dbReference type="ARBA" id="ARBA00038105"/>
    </source>
</evidence>
<keyword evidence="2 7" id="KW-0812">Transmembrane</keyword>
<evidence type="ECO:0000313" key="8">
    <source>
        <dbReference type="EMBL" id="MFC3301736.1"/>
    </source>
</evidence>
<feature type="transmembrane region" description="Helical" evidence="7">
    <location>
        <begin position="30"/>
        <end position="47"/>
    </location>
</feature>
<evidence type="ECO:0000256" key="7">
    <source>
        <dbReference type="SAM" id="Phobius"/>
    </source>
</evidence>
<name>A0ABV7M982_9PROT</name>
<evidence type="ECO:0000256" key="2">
    <source>
        <dbReference type="ARBA" id="ARBA00022692"/>
    </source>
</evidence>
<protein>
    <recommendedName>
        <fullName evidence="10">J domain-containing protein</fullName>
    </recommendedName>
</protein>
<evidence type="ECO:0000256" key="6">
    <source>
        <dbReference type="SAM" id="MobiDB-lite"/>
    </source>
</evidence>
<feature type="region of interest" description="Disordered" evidence="6">
    <location>
        <begin position="75"/>
        <end position="95"/>
    </location>
</feature>
<dbReference type="RefSeq" id="WP_189573309.1">
    <property type="nucleotide sequence ID" value="NZ_BMXU01000001.1"/>
</dbReference>
<evidence type="ECO:0000256" key="4">
    <source>
        <dbReference type="ARBA" id="ARBA00023136"/>
    </source>
</evidence>
<dbReference type="EMBL" id="JBHRVA010000002">
    <property type="protein sequence ID" value="MFC3301736.1"/>
    <property type="molecule type" value="Genomic_DNA"/>
</dbReference>
<organism evidence="8 9">
    <name type="scientific">Parvularcula lutaonensis</name>
    <dbReference type="NCBI Taxonomy" id="491923"/>
    <lineage>
        <taxon>Bacteria</taxon>
        <taxon>Pseudomonadati</taxon>
        <taxon>Pseudomonadota</taxon>
        <taxon>Alphaproteobacteria</taxon>
        <taxon>Parvularculales</taxon>
        <taxon>Parvularculaceae</taxon>
        <taxon>Parvularcula</taxon>
    </lineage>
</organism>
<evidence type="ECO:0000256" key="3">
    <source>
        <dbReference type="ARBA" id="ARBA00022989"/>
    </source>
</evidence>
<evidence type="ECO:0000313" key="9">
    <source>
        <dbReference type="Proteomes" id="UP001595607"/>
    </source>
</evidence>
<comment type="subcellular location">
    <subcellularLocation>
        <location evidence="1">Membrane</location>
        <topology evidence="1">Single-pass membrane protein</topology>
    </subcellularLocation>
</comment>
<evidence type="ECO:0008006" key="10">
    <source>
        <dbReference type="Google" id="ProtNLM"/>
    </source>
</evidence>
<dbReference type="InterPro" id="IPR001623">
    <property type="entry name" value="DnaJ_domain"/>
</dbReference>
<comment type="similarity">
    <text evidence="5">Belongs to the TIM14 family.</text>
</comment>
<comment type="caution">
    <text evidence="8">The sequence shown here is derived from an EMBL/GenBank/DDBJ whole genome shotgun (WGS) entry which is preliminary data.</text>
</comment>
<proteinExistence type="inferred from homology"/>
<dbReference type="PANTHER" id="PTHR12763:SF28">
    <property type="entry name" value="GEO10507P1-RELATED"/>
    <property type="match status" value="1"/>
</dbReference>
<dbReference type="CDD" id="cd06257">
    <property type="entry name" value="DnaJ"/>
    <property type="match status" value="1"/>
</dbReference>
<evidence type="ECO:0000256" key="1">
    <source>
        <dbReference type="ARBA" id="ARBA00004167"/>
    </source>
</evidence>
<sequence>MLLFALAVLLLVSGFVARKLDLSVALKRRLALIGAATAAAVILLAWMRLTPLAAMALAIGAGFAGTQVMREVGRKGDFEELGDKPPPTRPRPPGMDRAEALAVLGLDGDPDEAAIQAAHKRMIVRAHPDQGGSDYLAAKVNEARKVLLHSD</sequence>
<keyword evidence="4 7" id="KW-0472">Membrane</keyword>
<dbReference type="Gene3D" id="1.10.287.110">
    <property type="entry name" value="DnaJ domain"/>
    <property type="match status" value="1"/>
</dbReference>
<keyword evidence="3 7" id="KW-1133">Transmembrane helix</keyword>
<feature type="compositionally biased region" description="Pro residues" evidence="6">
    <location>
        <begin position="84"/>
        <end position="93"/>
    </location>
</feature>
<accession>A0ABV7M982</accession>
<dbReference type="SUPFAM" id="SSF46565">
    <property type="entry name" value="Chaperone J-domain"/>
    <property type="match status" value="1"/>
</dbReference>